<dbReference type="GO" id="GO:0005886">
    <property type="term" value="C:plasma membrane"/>
    <property type="evidence" value="ECO:0007669"/>
    <property type="project" value="UniProtKB-SubCell"/>
</dbReference>
<dbReference type="Gene3D" id="1.20.120.350">
    <property type="entry name" value="Voltage-gated potassium channels. Chain C"/>
    <property type="match status" value="1"/>
</dbReference>
<name>A0A0C2X7Z2_SERVB</name>
<feature type="transmembrane region" description="Helical" evidence="15">
    <location>
        <begin position="44"/>
        <end position="66"/>
    </location>
</feature>
<dbReference type="EMBL" id="KN824277">
    <property type="protein sequence ID" value="KIM34153.1"/>
    <property type="molecule type" value="Genomic_DNA"/>
</dbReference>
<evidence type="ECO:0000313" key="18">
    <source>
        <dbReference type="Proteomes" id="UP000054097"/>
    </source>
</evidence>
<keyword evidence="8 13" id="KW-0175">Coiled coil</keyword>
<keyword evidence="10 15" id="KW-0472">Membrane</keyword>
<dbReference type="GO" id="GO:0030171">
    <property type="term" value="F:voltage-gated proton channel activity"/>
    <property type="evidence" value="ECO:0007669"/>
    <property type="project" value="InterPro"/>
</dbReference>
<evidence type="ECO:0000256" key="9">
    <source>
        <dbReference type="ARBA" id="ARBA00023065"/>
    </source>
</evidence>
<evidence type="ECO:0000256" key="5">
    <source>
        <dbReference type="ARBA" id="ARBA00022692"/>
    </source>
</evidence>
<comment type="subcellular location">
    <subcellularLocation>
        <location evidence="1">Cell membrane</location>
        <topology evidence="1">Multi-pass membrane protein</topology>
    </subcellularLocation>
</comment>
<dbReference type="InterPro" id="IPR027359">
    <property type="entry name" value="Volt_channel_dom_sf"/>
</dbReference>
<feature type="transmembrane region" description="Helical" evidence="15">
    <location>
        <begin position="131"/>
        <end position="157"/>
    </location>
</feature>
<keyword evidence="11" id="KW-0407">Ion channel</keyword>
<reference evidence="18" key="2">
    <citation type="submission" date="2015-01" db="EMBL/GenBank/DDBJ databases">
        <title>Evolutionary Origins and Diversification of the Mycorrhizal Mutualists.</title>
        <authorList>
            <consortium name="DOE Joint Genome Institute"/>
            <consortium name="Mycorrhizal Genomics Consortium"/>
            <person name="Kohler A."/>
            <person name="Kuo A."/>
            <person name="Nagy L.G."/>
            <person name="Floudas D."/>
            <person name="Copeland A."/>
            <person name="Barry K.W."/>
            <person name="Cichocki N."/>
            <person name="Veneault-Fourrey C."/>
            <person name="LaButti K."/>
            <person name="Lindquist E.A."/>
            <person name="Lipzen A."/>
            <person name="Lundell T."/>
            <person name="Morin E."/>
            <person name="Murat C."/>
            <person name="Riley R."/>
            <person name="Ohm R."/>
            <person name="Sun H."/>
            <person name="Tunlid A."/>
            <person name="Henrissat B."/>
            <person name="Grigoriev I.V."/>
            <person name="Hibbett D.S."/>
            <person name="Martin F."/>
        </authorList>
    </citation>
    <scope>NUCLEOTIDE SEQUENCE [LARGE SCALE GENOMIC DNA]</scope>
    <source>
        <strain evidence="18">MAFF 305830</strain>
    </source>
</reference>
<keyword evidence="9" id="KW-0406">Ion transport</keyword>
<dbReference type="InterPro" id="IPR031846">
    <property type="entry name" value="Hvcn1"/>
</dbReference>
<evidence type="ECO:0000256" key="2">
    <source>
        <dbReference type="ARBA" id="ARBA00015897"/>
    </source>
</evidence>
<evidence type="ECO:0000256" key="15">
    <source>
        <dbReference type="SAM" id="Phobius"/>
    </source>
</evidence>
<evidence type="ECO:0000256" key="4">
    <source>
        <dbReference type="ARBA" id="ARBA00022475"/>
    </source>
</evidence>
<dbReference type="PANTHER" id="PTHR46480">
    <property type="entry name" value="F20B24.22"/>
    <property type="match status" value="1"/>
</dbReference>
<feature type="coiled-coil region" evidence="13">
    <location>
        <begin position="177"/>
        <end position="211"/>
    </location>
</feature>
<keyword evidence="18" id="KW-1185">Reference proteome</keyword>
<accession>A0A0C2X7Z2</accession>
<dbReference type="Proteomes" id="UP000054097">
    <property type="component" value="Unassembled WGS sequence"/>
</dbReference>
<evidence type="ECO:0000256" key="13">
    <source>
        <dbReference type="SAM" id="Coils"/>
    </source>
</evidence>
<dbReference type="PANTHER" id="PTHR46480:SF1">
    <property type="entry name" value="VOLTAGE-GATED HYDROGEN CHANNEL 1"/>
    <property type="match status" value="1"/>
</dbReference>
<dbReference type="HOGENOM" id="CLU_076372_1_1_1"/>
<organism evidence="17 18">
    <name type="scientific">Serendipita vermifera MAFF 305830</name>
    <dbReference type="NCBI Taxonomy" id="933852"/>
    <lineage>
        <taxon>Eukaryota</taxon>
        <taxon>Fungi</taxon>
        <taxon>Dikarya</taxon>
        <taxon>Basidiomycota</taxon>
        <taxon>Agaricomycotina</taxon>
        <taxon>Agaricomycetes</taxon>
        <taxon>Sebacinales</taxon>
        <taxon>Serendipitaceae</taxon>
        <taxon>Serendipita</taxon>
    </lineage>
</organism>
<evidence type="ECO:0000256" key="12">
    <source>
        <dbReference type="ARBA" id="ARBA00031989"/>
    </source>
</evidence>
<keyword evidence="6" id="KW-0851">Voltage-gated channel</keyword>
<evidence type="ECO:0000256" key="6">
    <source>
        <dbReference type="ARBA" id="ARBA00022882"/>
    </source>
</evidence>
<evidence type="ECO:0000256" key="3">
    <source>
        <dbReference type="ARBA" id="ARBA00022448"/>
    </source>
</evidence>
<evidence type="ECO:0000256" key="1">
    <source>
        <dbReference type="ARBA" id="ARBA00004651"/>
    </source>
</evidence>
<dbReference type="STRING" id="933852.A0A0C2X7Z2"/>
<evidence type="ECO:0000259" key="16">
    <source>
        <dbReference type="Pfam" id="PF00520"/>
    </source>
</evidence>
<evidence type="ECO:0000256" key="11">
    <source>
        <dbReference type="ARBA" id="ARBA00023303"/>
    </source>
</evidence>
<dbReference type="OrthoDB" id="427456at2759"/>
<evidence type="ECO:0000256" key="14">
    <source>
        <dbReference type="SAM" id="MobiDB-lite"/>
    </source>
</evidence>
<gene>
    <name evidence="17" type="ORF">M408DRAFT_5488</name>
</gene>
<dbReference type="GO" id="GO:0034702">
    <property type="term" value="C:monoatomic ion channel complex"/>
    <property type="evidence" value="ECO:0007669"/>
    <property type="project" value="UniProtKB-KW"/>
</dbReference>
<evidence type="ECO:0000256" key="10">
    <source>
        <dbReference type="ARBA" id="ARBA00023136"/>
    </source>
</evidence>
<protein>
    <recommendedName>
        <fullName evidence="2">Voltage-gated hydrogen channel 1</fullName>
    </recommendedName>
    <alternativeName>
        <fullName evidence="12">Hydrogen voltage-gated channel 1</fullName>
    </alternativeName>
</protein>
<dbReference type="Pfam" id="PF00520">
    <property type="entry name" value="Ion_trans"/>
    <property type="match status" value="1"/>
</dbReference>
<feature type="region of interest" description="Disordered" evidence="14">
    <location>
        <begin position="1"/>
        <end position="25"/>
    </location>
</feature>
<dbReference type="SUPFAM" id="SSF81324">
    <property type="entry name" value="Voltage-gated potassium channels"/>
    <property type="match status" value="1"/>
</dbReference>
<dbReference type="InterPro" id="IPR005821">
    <property type="entry name" value="Ion_trans_dom"/>
</dbReference>
<keyword evidence="7 15" id="KW-1133">Transmembrane helix</keyword>
<evidence type="ECO:0000256" key="8">
    <source>
        <dbReference type="ARBA" id="ARBA00023054"/>
    </source>
</evidence>
<feature type="domain" description="Ion transport" evidence="16">
    <location>
        <begin position="39"/>
        <end position="166"/>
    </location>
</feature>
<feature type="transmembrane region" description="Helical" evidence="15">
    <location>
        <begin position="87"/>
        <end position="111"/>
    </location>
</feature>
<sequence length="217" mass="24823">MDDSDTNSQTGLVRNRSPTNERNPDLTWKERTGAVLHSRRFHNAIFALIVIDCIIVIIELSFTLLTECRPIQGFLFEEAYRPQWLQVLTYISFAISCIFLLEIPPSLYAFGFRYYNPWSDVHHSTFHFFDALIIILNFALLFLSGPAQELVALIVLLRLWRLIKLLGGVASGVEAVNGTLQHRLETCEKELAAKTQELEETKSQLDTLQRKLDATQP</sequence>
<feature type="compositionally biased region" description="Polar residues" evidence="14">
    <location>
        <begin position="1"/>
        <end position="21"/>
    </location>
</feature>
<keyword evidence="5 15" id="KW-0812">Transmembrane</keyword>
<dbReference type="AlphaFoldDB" id="A0A0C2X7Z2"/>
<evidence type="ECO:0000313" key="17">
    <source>
        <dbReference type="EMBL" id="KIM34153.1"/>
    </source>
</evidence>
<evidence type="ECO:0000256" key="7">
    <source>
        <dbReference type="ARBA" id="ARBA00022989"/>
    </source>
</evidence>
<reference evidence="17 18" key="1">
    <citation type="submission" date="2014-04" db="EMBL/GenBank/DDBJ databases">
        <authorList>
            <consortium name="DOE Joint Genome Institute"/>
            <person name="Kuo A."/>
            <person name="Zuccaro A."/>
            <person name="Kohler A."/>
            <person name="Nagy L.G."/>
            <person name="Floudas D."/>
            <person name="Copeland A."/>
            <person name="Barry K.W."/>
            <person name="Cichocki N."/>
            <person name="Veneault-Fourrey C."/>
            <person name="LaButti K."/>
            <person name="Lindquist E.A."/>
            <person name="Lipzen A."/>
            <person name="Lundell T."/>
            <person name="Morin E."/>
            <person name="Murat C."/>
            <person name="Sun H."/>
            <person name="Tunlid A."/>
            <person name="Henrissat B."/>
            <person name="Grigoriev I.V."/>
            <person name="Hibbett D.S."/>
            <person name="Martin F."/>
            <person name="Nordberg H.P."/>
            <person name="Cantor M.N."/>
            <person name="Hua S.X."/>
        </authorList>
    </citation>
    <scope>NUCLEOTIDE SEQUENCE [LARGE SCALE GENOMIC DNA]</scope>
    <source>
        <strain evidence="17 18">MAFF 305830</strain>
    </source>
</reference>
<keyword evidence="3" id="KW-0813">Transport</keyword>
<keyword evidence="4" id="KW-1003">Cell membrane</keyword>
<proteinExistence type="predicted"/>